<evidence type="ECO:0000256" key="2">
    <source>
        <dbReference type="ARBA" id="ARBA00008779"/>
    </source>
</evidence>
<keyword evidence="3 7" id="KW-0732">Signal</keyword>
<dbReference type="GO" id="GO:0008449">
    <property type="term" value="F:N-acetylglucosamine-6-sulfatase activity"/>
    <property type="evidence" value="ECO:0007669"/>
    <property type="project" value="InterPro"/>
</dbReference>
<comment type="caution">
    <text evidence="9">The sequence shown here is derived from an EMBL/GenBank/DDBJ whole genome shotgun (WGS) entry which is preliminary data.</text>
</comment>
<name>A0A3S1HBK5_ELYCH</name>
<comment type="similarity">
    <text evidence="2">Belongs to the sulfatase family.</text>
</comment>
<feature type="domain" description="Sulfatase N-terminal" evidence="8">
    <location>
        <begin position="31"/>
        <end position="366"/>
    </location>
</feature>
<feature type="signal peptide" evidence="7">
    <location>
        <begin position="1"/>
        <end position="21"/>
    </location>
</feature>
<dbReference type="PIRSF" id="PIRSF036666">
    <property type="entry name" value="G6S"/>
    <property type="match status" value="1"/>
</dbReference>
<evidence type="ECO:0000259" key="8">
    <source>
        <dbReference type="Pfam" id="PF00884"/>
    </source>
</evidence>
<dbReference type="PANTHER" id="PTHR43108">
    <property type="entry name" value="N-ACETYLGLUCOSAMINE-6-SULFATASE FAMILY MEMBER"/>
    <property type="match status" value="1"/>
</dbReference>
<dbReference type="PROSITE" id="PS00149">
    <property type="entry name" value="SULFATASE_2"/>
    <property type="match status" value="1"/>
</dbReference>
<evidence type="ECO:0000313" key="9">
    <source>
        <dbReference type="EMBL" id="RUS76004.1"/>
    </source>
</evidence>
<protein>
    <recommendedName>
        <fullName evidence="8">Sulfatase N-terminal domain-containing protein</fullName>
    </recommendedName>
</protein>
<comment type="PTM">
    <text evidence="6">The conversion to 3-oxoalanine (also known as C-formylglycine, FGly), of a serine or cysteine residue in prokaryotes and of a cysteine residue in eukaryotes, is critical for catalytic activity.</text>
</comment>
<evidence type="ECO:0000256" key="3">
    <source>
        <dbReference type="ARBA" id="ARBA00022729"/>
    </source>
</evidence>
<evidence type="ECO:0000256" key="6">
    <source>
        <dbReference type="PIRSR" id="PIRSR036666-50"/>
    </source>
</evidence>
<keyword evidence="5" id="KW-0325">Glycoprotein</keyword>
<dbReference type="SUPFAM" id="SSF53649">
    <property type="entry name" value="Alkaline phosphatase-like"/>
    <property type="match status" value="1"/>
</dbReference>
<evidence type="ECO:0000256" key="7">
    <source>
        <dbReference type="SAM" id="SignalP"/>
    </source>
</evidence>
<sequence>MDVRLASWMPLLVIFVHLASYSVVNSKAGKPNIVFVLTDDQDVVLFGQQPMAKTHKLLTEQGMLFENMFVSSPLCCPSRASILTGQFVHNHNTQNNSVNGGCSGQTWQKQAEPKAFNTYLKAEGYKTFFAGKYLNQYGLEKSGGVKHVPPGWDEWHGLVGNSVYYNYSLSVNGKEEKHGDNYTEDYLPDLIHRRGLDFLSRQSDRRPFFMMLSTPSCHKPFTPAPQYEKSFQDEQAPRTASFDTKGKDKHWLVGAALNPMPVDVIKIIDENYRLRHRTLLSVDDMVEGVYNKLKDMDLLDNTYIFFSSDNGFHLGQFSLPEDKRQPYEFDIRVPLIVRGPGIKPNTTSIESVTNVDLAPTFVDLSGSKAETAKFDGMSFAGILRGQAHAFRSTVLVEYYGEEEVKEVQCPQLSNQHLKGCTKEFHCVCVDSQNNTYGCIRYENAKQSFKFCEFQDASNTIEVYDLNGDPHELNNIAKSAPPELLSKLTDKLAKLSLCAGTGCHDKTEL</sequence>
<gene>
    <name evidence="9" type="ORF">EGW08_016249</name>
</gene>
<evidence type="ECO:0000313" key="10">
    <source>
        <dbReference type="Proteomes" id="UP000271974"/>
    </source>
</evidence>
<dbReference type="PROSITE" id="PS00523">
    <property type="entry name" value="SULFATASE_1"/>
    <property type="match status" value="1"/>
</dbReference>
<dbReference type="CDD" id="cd16147">
    <property type="entry name" value="G6S"/>
    <property type="match status" value="1"/>
</dbReference>
<reference evidence="9 10" key="1">
    <citation type="submission" date="2019-01" db="EMBL/GenBank/DDBJ databases">
        <title>A draft genome assembly of the solar-powered sea slug Elysia chlorotica.</title>
        <authorList>
            <person name="Cai H."/>
            <person name="Li Q."/>
            <person name="Fang X."/>
            <person name="Li J."/>
            <person name="Curtis N.E."/>
            <person name="Altenburger A."/>
            <person name="Shibata T."/>
            <person name="Feng M."/>
            <person name="Maeda T."/>
            <person name="Schwartz J.A."/>
            <person name="Shigenobu S."/>
            <person name="Lundholm N."/>
            <person name="Nishiyama T."/>
            <person name="Yang H."/>
            <person name="Hasebe M."/>
            <person name="Li S."/>
            <person name="Pierce S.K."/>
            <person name="Wang J."/>
        </authorList>
    </citation>
    <scope>NUCLEOTIDE SEQUENCE [LARGE SCALE GENOMIC DNA]</scope>
    <source>
        <strain evidence="9">EC2010</strain>
        <tissue evidence="9">Whole organism of an adult</tissue>
    </source>
</reference>
<evidence type="ECO:0000256" key="4">
    <source>
        <dbReference type="ARBA" id="ARBA00022801"/>
    </source>
</evidence>
<keyword evidence="10" id="KW-1185">Reference proteome</keyword>
<feature type="chain" id="PRO_5018784611" description="Sulfatase N-terminal domain-containing protein" evidence="7">
    <location>
        <begin position="22"/>
        <end position="508"/>
    </location>
</feature>
<keyword evidence="4" id="KW-0378">Hydrolase</keyword>
<dbReference type="InterPro" id="IPR017850">
    <property type="entry name" value="Alkaline_phosphatase_core_sf"/>
</dbReference>
<dbReference type="Pfam" id="PF00884">
    <property type="entry name" value="Sulfatase"/>
    <property type="match status" value="1"/>
</dbReference>
<proteinExistence type="inferred from homology"/>
<evidence type="ECO:0000256" key="5">
    <source>
        <dbReference type="ARBA" id="ARBA00023180"/>
    </source>
</evidence>
<dbReference type="Gene3D" id="3.40.720.10">
    <property type="entry name" value="Alkaline Phosphatase, subunit A"/>
    <property type="match status" value="1"/>
</dbReference>
<organism evidence="9 10">
    <name type="scientific">Elysia chlorotica</name>
    <name type="common">Eastern emerald elysia</name>
    <name type="synonym">Sea slug</name>
    <dbReference type="NCBI Taxonomy" id="188477"/>
    <lineage>
        <taxon>Eukaryota</taxon>
        <taxon>Metazoa</taxon>
        <taxon>Spiralia</taxon>
        <taxon>Lophotrochozoa</taxon>
        <taxon>Mollusca</taxon>
        <taxon>Gastropoda</taxon>
        <taxon>Heterobranchia</taxon>
        <taxon>Euthyneura</taxon>
        <taxon>Panpulmonata</taxon>
        <taxon>Sacoglossa</taxon>
        <taxon>Placobranchoidea</taxon>
        <taxon>Plakobranchidae</taxon>
        <taxon>Elysia</taxon>
    </lineage>
</organism>
<dbReference type="AlphaFoldDB" id="A0A3S1HBK5"/>
<dbReference type="InterPro" id="IPR000917">
    <property type="entry name" value="Sulfatase_N"/>
</dbReference>
<feature type="modified residue" description="3-oxoalanine (Cys)" evidence="6">
    <location>
        <position position="75"/>
    </location>
</feature>
<dbReference type="GO" id="GO:0030203">
    <property type="term" value="P:glycosaminoglycan metabolic process"/>
    <property type="evidence" value="ECO:0007669"/>
    <property type="project" value="InterPro"/>
</dbReference>
<accession>A0A3S1HBK5</accession>
<dbReference type="InterPro" id="IPR012251">
    <property type="entry name" value="GlcNAc_6-SO4ase"/>
</dbReference>
<comment type="cofactor">
    <cofactor evidence="1">
        <name>Ca(2+)</name>
        <dbReference type="ChEBI" id="CHEBI:29108"/>
    </cofactor>
</comment>
<dbReference type="EMBL" id="RQTK01000694">
    <property type="protein sequence ID" value="RUS76004.1"/>
    <property type="molecule type" value="Genomic_DNA"/>
</dbReference>
<dbReference type="STRING" id="188477.A0A3S1HBK5"/>
<dbReference type="OrthoDB" id="96314at2759"/>
<dbReference type="GO" id="GO:0005539">
    <property type="term" value="F:glycosaminoglycan binding"/>
    <property type="evidence" value="ECO:0007669"/>
    <property type="project" value="TreeGrafter"/>
</dbReference>
<dbReference type="PANTHER" id="PTHR43108:SF8">
    <property type="entry name" value="SD21168P"/>
    <property type="match status" value="1"/>
</dbReference>
<evidence type="ECO:0000256" key="1">
    <source>
        <dbReference type="ARBA" id="ARBA00001913"/>
    </source>
</evidence>
<dbReference type="Proteomes" id="UP000271974">
    <property type="component" value="Unassembled WGS sequence"/>
</dbReference>
<dbReference type="InterPro" id="IPR024607">
    <property type="entry name" value="Sulfatase_CS"/>
</dbReference>